<sequence>MLKKTKIWLSMILIFGTAVIVAAMIIRQGIPDAGLAEAHTSDVLETMTVTPDYAWGMNAEDLAMFEDFKSNMDKNVADIASAPIVITATADGTIDQSTGSIGQEVVVSEVKKGGDVLRPGEKIFVYQYFGFTADAGEIHYVEPLNIMKKGETYLIFLDEVKWDVQNRLKSYIAQDTLFPYINIKGNDTKTLPRDLTSCPFSELEDYEFFSVSEDITDILNQMKKEILEQYRMI</sequence>
<feature type="transmembrane region" description="Helical" evidence="1">
    <location>
        <begin position="7"/>
        <end position="26"/>
    </location>
</feature>
<evidence type="ECO:0000256" key="1">
    <source>
        <dbReference type="SAM" id="Phobius"/>
    </source>
</evidence>
<gene>
    <name evidence="2" type="ORF">IAA08_12830</name>
</gene>
<keyword evidence="1" id="KW-1133">Transmembrane helix</keyword>
<dbReference type="Proteomes" id="UP000824024">
    <property type="component" value="Unassembled WGS sequence"/>
</dbReference>
<keyword evidence="1" id="KW-0472">Membrane</keyword>
<dbReference type="EMBL" id="DXCH01000340">
    <property type="protein sequence ID" value="HIZ08808.1"/>
    <property type="molecule type" value="Genomic_DNA"/>
</dbReference>
<proteinExistence type="predicted"/>
<reference evidence="2" key="2">
    <citation type="submission" date="2021-04" db="EMBL/GenBank/DDBJ databases">
        <authorList>
            <person name="Gilroy R."/>
        </authorList>
    </citation>
    <scope>NUCLEOTIDE SEQUENCE</scope>
    <source>
        <strain evidence="2">CHK192-9172</strain>
    </source>
</reference>
<dbReference type="AlphaFoldDB" id="A0A9D2D5B0"/>
<protein>
    <submittedName>
        <fullName evidence="2">Uncharacterized protein</fullName>
    </submittedName>
</protein>
<comment type="caution">
    <text evidence="2">The sequence shown here is derived from an EMBL/GenBank/DDBJ whole genome shotgun (WGS) entry which is preliminary data.</text>
</comment>
<organism evidence="2 3">
    <name type="scientific">Candidatus Eubacterium avistercoris</name>
    <dbReference type="NCBI Taxonomy" id="2838567"/>
    <lineage>
        <taxon>Bacteria</taxon>
        <taxon>Bacillati</taxon>
        <taxon>Bacillota</taxon>
        <taxon>Clostridia</taxon>
        <taxon>Eubacteriales</taxon>
        <taxon>Eubacteriaceae</taxon>
        <taxon>Eubacterium</taxon>
    </lineage>
</organism>
<reference evidence="2" key="1">
    <citation type="journal article" date="2021" name="PeerJ">
        <title>Extensive microbial diversity within the chicken gut microbiome revealed by metagenomics and culture.</title>
        <authorList>
            <person name="Gilroy R."/>
            <person name="Ravi A."/>
            <person name="Getino M."/>
            <person name="Pursley I."/>
            <person name="Horton D.L."/>
            <person name="Alikhan N.F."/>
            <person name="Baker D."/>
            <person name="Gharbi K."/>
            <person name="Hall N."/>
            <person name="Watson M."/>
            <person name="Adriaenssens E.M."/>
            <person name="Foster-Nyarko E."/>
            <person name="Jarju S."/>
            <person name="Secka A."/>
            <person name="Antonio M."/>
            <person name="Oren A."/>
            <person name="Chaudhuri R.R."/>
            <person name="La Ragione R."/>
            <person name="Hildebrand F."/>
            <person name="Pallen M.J."/>
        </authorList>
    </citation>
    <scope>NUCLEOTIDE SEQUENCE</scope>
    <source>
        <strain evidence="2">CHK192-9172</strain>
    </source>
</reference>
<evidence type="ECO:0000313" key="3">
    <source>
        <dbReference type="Proteomes" id="UP000824024"/>
    </source>
</evidence>
<name>A0A9D2D5B0_9FIRM</name>
<evidence type="ECO:0000313" key="2">
    <source>
        <dbReference type="EMBL" id="HIZ08808.1"/>
    </source>
</evidence>
<keyword evidence="1" id="KW-0812">Transmembrane</keyword>
<accession>A0A9D2D5B0</accession>